<organism evidence="10 11">
    <name type="scientific">Rhodococcus aetherivorans</name>
    <dbReference type="NCBI Taxonomy" id="191292"/>
    <lineage>
        <taxon>Bacteria</taxon>
        <taxon>Bacillati</taxon>
        <taxon>Actinomycetota</taxon>
        <taxon>Actinomycetes</taxon>
        <taxon>Mycobacteriales</taxon>
        <taxon>Nocardiaceae</taxon>
        <taxon>Rhodococcus</taxon>
    </lineage>
</organism>
<dbReference type="InterPro" id="IPR011545">
    <property type="entry name" value="DEAD/DEAH_box_helicase_dom"/>
</dbReference>
<dbReference type="SUPFAM" id="SSF50249">
    <property type="entry name" value="Nucleic acid-binding proteins"/>
    <property type="match status" value="1"/>
</dbReference>
<evidence type="ECO:0000313" key="11">
    <source>
        <dbReference type="Proteomes" id="UP000325466"/>
    </source>
</evidence>
<evidence type="ECO:0000259" key="8">
    <source>
        <dbReference type="PROSITE" id="PS51192"/>
    </source>
</evidence>
<dbReference type="InterPro" id="IPR001650">
    <property type="entry name" value="Helicase_C-like"/>
</dbReference>
<dbReference type="Pfam" id="PF00271">
    <property type="entry name" value="Helicase_C"/>
    <property type="match status" value="1"/>
</dbReference>
<dbReference type="CDD" id="cd04488">
    <property type="entry name" value="RecG_wedge_OBF"/>
    <property type="match status" value="1"/>
</dbReference>
<evidence type="ECO:0000256" key="7">
    <source>
        <dbReference type="ARBA" id="ARBA00023204"/>
    </source>
</evidence>
<keyword evidence="1" id="KW-0547">Nucleotide-binding</keyword>
<evidence type="ECO:0000313" key="10">
    <source>
        <dbReference type="EMBL" id="GES38846.1"/>
    </source>
</evidence>
<dbReference type="PROSITE" id="PS51192">
    <property type="entry name" value="HELICASE_ATP_BIND_1"/>
    <property type="match status" value="1"/>
</dbReference>
<evidence type="ECO:0000259" key="9">
    <source>
        <dbReference type="PROSITE" id="PS51194"/>
    </source>
</evidence>
<feature type="domain" description="Helicase ATP-binding" evidence="8">
    <location>
        <begin position="309"/>
        <end position="484"/>
    </location>
</feature>
<feature type="domain" description="Helicase C-terminal" evidence="9">
    <location>
        <begin position="521"/>
        <end position="692"/>
    </location>
</feature>
<dbReference type="InterPro" id="IPR047112">
    <property type="entry name" value="RecG/Mfd"/>
</dbReference>
<evidence type="ECO:0000256" key="6">
    <source>
        <dbReference type="ARBA" id="ARBA00023125"/>
    </source>
</evidence>
<dbReference type="SMART" id="SM00487">
    <property type="entry name" value="DEXDc"/>
    <property type="match status" value="1"/>
</dbReference>
<dbReference type="EC" id="3.6.1.-" evidence="10"/>
<evidence type="ECO:0000256" key="3">
    <source>
        <dbReference type="ARBA" id="ARBA00022801"/>
    </source>
</evidence>
<comment type="caution">
    <text evidence="10">The sequence shown here is derived from an EMBL/GenBank/DDBJ whole genome shotgun (WGS) entry which is preliminary data.</text>
</comment>
<dbReference type="Pfam" id="PF00270">
    <property type="entry name" value="DEAD"/>
    <property type="match status" value="1"/>
</dbReference>
<dbReference type="SMART" id="SM00490">
    <property type="entry name" value="HELICc"/>
    <property type="match status" value="1"/>
</dbReference>
<dbReference type="PANTHER" id="PTHR47964">
    <property type="entry name" value="ATP-DEPENDENT DNA HELICASE HOMOLOG RECG, CHLOROPLASTIC"/>
    <property type="match status" value="1"/>
</dbReference>
<dbReference type="GO" id="GO:0016787">
    <property type="term" value="F:hydrolase activity"/>
    <property type="evidence" value="ECO:0007669"/>
    <property type="project" value="UniProtKB-KW"/>
</dbReference>
<evidence type="ECO:0000256" key="4">
    <source>
        <dbReference type="ARBA" id="ARBA00022806"/>
    </source>
</evidence>
<gene>
    <name evidence="10" type="ORF">RAJCM14343_4114</name>
</gene>
<keyword evidence="6" id="KW-0238">DNA-binding</keyword>
<dbReference type="Gene3D" id="3.40.50.300">
    <property type="entry name" value="P-loop containing nucleotide triphosphate hydrolases"/>
    <property type="match status" value="2"/>
</dbReference>
<name>A0ABQ0YQJ0_9NOCA</name>
<keyword evidence="7" id="KW-0234">DNA repair</keyword>
<proteinExistence type="predicted"/>
<keyword evidence="2" id="KW-0227">DNA damage</keyword>
<dbReference type="Proteomes" id="UP000325466">
    <property type="component" value="Unassembled WGS sequence"/>
</dbReference>
<accession>A0ABQ0YQJ0</accession>
<dbReference type="PROSITE" id="PS51194">
    <property type="entry name" value="HELICASE_CTER"/>
    <property type="match status" value="1"/>
</dbReference>
<dbReference type="PANTHER" id="PTHR47964:SF1">
    <property type="entry name" value="ATP-DEPENDENT DNA HELICASE HOMOLOG RECG, CHLOROPLASTIC"/>
    <property type="match status" value="1"/>
</dbReference>
<evidence type="ECO:0000256" key="2">
    <source>
        <dbReference type="ARBA" id="ARBA00022763"/>
    </source>
</evidence>
<sequence length="765" mass="82453">MATLADRLDHLLGRKTADALADSFGMTTVEDLLRHYPHRYATQGAELGDSQPVEGQHVTIIARVARADEVRMKSRPGTRLAVVLESDRQKIDVTFFNPQKVKYNIKPGVRGMFSGTVKYFRDKWSLAHPSYIILPEPRGPEIGGAAPRPTRVRGAGALAGMARSAQGDGGIDMSIFDRALIPMYPATRDVESWTVMRCVRQILDQLETVDDPLPEWVRGEHGLIGLDEALRRIHLPDDRDDVTAARERLRFDEAAAVQLVLARRRHDVAVRTAPACPRRSGGIADEFDRRLPFELTAGQLAVADEIAADLAGSHPMNRLLQGEVGSGKTIVALRAMLQVIDAGHQCALLAPTEVLAAQHARSLAKMLGDLAAAGELAAHELATKVTLVTGSMSAARKRQALLDIVSGDSGLVIGTHALIQQGVEFYDLGLVVVDEQHRFGVEQRDVLRNRGRDGASPHVLVMTATPIPRTIAMTVLGDLEVSTLRELPRGRSPITSRVVAAKVHPSWVARAWERIGEEVAAGRQAYVVCSRIGDGDSDEDADLVGFDEAETTGGRGGRGKPPETKSVLQQFEELAGGPLAHLRVGLLHGRLPADEKDAVMRDFAAGDIDVLVCTTVVEVGVDVPNATVMVIVDADRFGVSQLHQLRGRVGRGGHPGLCLLVSDSKPGAPAMARLEAVAATTDGFALAQLDLQQRREGDVLGVAQSGTTSTLRMLSLVDDVEVIAAAQAFARAVTDRDPRLEEHPGLARMVSAALDTERVAYLEKS</sequence>
<protein>
    <submittedName>
        <fullName evidence="10">ATP-dependent DNA helicase RecG</fullName>
        <ecNumber evidence="10">3.6.1.-</ecNumber>
    </submittedName>
</protein>
<dbReference type="InterPro" id="IPR014001">
    <property type="entry name" value="Helicase_ATP-bd"/>
</dbReference>
<dbReference type="EMBL" id="BLAH01000103">
    <property type="protein sequence ID" value="GES38846.1"/>
    <property type="molecule type" value="Genomic_DNA"/>
</dbReference>
<dbReference type="InterPro" id="IPR027417">
    <property type="entry name" value="P-loop_NTPase"/>
</dbReference>
<keyword evidence="4 10" id="KW-0347">Helicase</keyword>
<reference evidence="10 11" key="1">
    <citation type="journal article" date="2018" name="Biodegradation">
        <title>1,4-Dioxane degradation characteristics of Rhodococcus aetherivorans JCM 14343.</title>
        <authorList>
            <person name="Inoue D."/>
            <person name="Tsunoda T."/>
            <person name="Yamamoto N."/>
            <person name="Ike M."/>
            <person name="Sei K."/>
        </authorList>
    </citation>
    <scope>NUCLEOTIDE SEQUENCE [LARGE SCALE GENOMIC DNA]</scope>
    <source>
        <strain evidence="10 11">JCM 14343</strain>
    </source>
</reference>
<evidence type="ECO:0000256" key="1">
    <source>
        <dbReference type="ARBA" id="ARBA00022741"/>
    </source>
</evidence>
<dbReference type="InterPro" id="IPR012340">
    <property type="entry name" value="NA-bd_OB-fold"/>
</dbReference>
<dbReference type="NCBIfam" id="NF008167">
    <property type="entry name" value="PRK10917.2-1"/>
    <property type="match status" value="1"/>
</dbReference>
<keyword evidence="11" id="KW-1185">Reference proteome</keyword>
<dbReference type="Gene3D" id="2.40.50.140">
    <property type="entry name" value="Nucleic acid-binding proteins"/>
    <property type="match status" value="1"/>
</dbReference>
<dbReference type="CDD" id="cd17992">
    <property type="entry name" value="DEXHc_RecG"/>
    <property type="match status" value="1"/>
</dbReference>
<evidence type="ECO:0000256" key="5">
    <source>
        <dbReference type="ARBA" id="ARBA00022840"/>
    </source>
</evidence>
<keyword evidence="3 10" id="KW-0378">Hydrolase</keyword>
<keyword evidence="5" id="KW-0067">ATP-binding</keyword>
<dbReference type="GO" id="GO:0004386">
    <property type="term" value="F:helicase activity"/>
    <property type="evidence" value="ECO:0007669"/>
    <property type="project" value="UniProtKB-KW"/>
</dbReference>
<dbReference type="SUPFAM" id="SSF52540">
    <property type="entry name" value="P-loop containing nucleoside triphosphate hydrolases"/>
    <property type="match status" value="2"/>
</dbReference>
<dbReference type="RefSeq" id="WP_043796604.1">
    <property type="nucleotide sequence ID" value="NZ_BAAAYP010000012.1"/>
</dbReference>